<dbReference type="SUPFAM" id="SSF82861">
    <property type="entry name" value="Mechanosensitive channel protein MscS (YggB), transmembrane region"/>
    <property type="match status" value="1"/>
</dbReference>
<keyword evidence="4 7" id="KW-0812">Transmembrane</keyword>
<dbReference type="PANTHER" id="PTHR30460">
    <property type="entry name" value="MODERATE CONDUCTANCE MECHANOSENSITIVE CHANNEL YBIO"/>
    <property type="match status" value="1"/>
</dbReference>
<keyword evidence="5 7" id="KW-1133">Transmembrane helix</keyword>
<keyword evidence="3" id="KW-1003">Cell membrane</keyword>
<accession>A0A1F4U2Q1</accession>
<evidence type="ECO:0000256" key="7">
    <source>
        <dbReference type="SAM" id="Phobius"/>
    </source>
</evidence>
<dbReference type="SUPFAM" id="SSF82689">
    <property type="entry name" value="Mechanosensitive channel protein MscS (YggB), C-terminal domain"/>
    <property type="match status" value="1"/>
</dbReference>
<dbReference type="InterPro" id="IPR023408">
    <property type="entry name" value="MscS_beta-dom_sf"/>
</dbReference>
<evidence type="ECO:0000256" key="2">
    <source>
        <dbReference type="ARBA" id="ARBA00008017"/>
    </source>
</evidence>
<dbReference type="SUPFAM" id="SSF50182">
    <property type="entry name" value="Sm-like ribonucleoproteins"/>
    <property type="match status" value="1"/>
</dbReference>
<dbReference type="Pfam" id="PF21088">
    <property type="entry name" value="MS_channel_1st"/>
    <property type="match status" value="1"/>
</dbReference>
<evidence type="ECO:0000313" key="12">
    <source>
        <dbReference type="Proteomes" id="UP000177025"/>
    </source>
</evidence>
<feature type="domain" description="Mechanosensitive ion channel MscS C-terminal" evidence="9">
    <location>
        <begin position="175"/>
        <end position="263"/>
    </location>
</feature>
<sequence length="279" mass="30884">MIEWLKLHGINIIISIVLGLVVFIIINIIVPQIVQRTVKMGMRNKPDIEIKKRSRTLSQVIRNTAAVVIGLIVLFTVLAEVGMNIGPALAGLGIIGLAIGFGAQSMVKDIINGLFILIENPYSIGDIVRVAGISGLVEEVNLRRTIVRDLDGVVHYIPNGEINVASNFTKEFSRVNLNISVGYNEDLDKVIEEINRVCDEITADPAWQNKILKKPQVLRVDNLGDSGIDIKILGDTVPLEQWAVTGEIRKRIKAAFDQKGIKIPWPHMKVYFGNQLPKT</sequence>
<evidence type="ECO:0000256" key="3">
    <source>
        <dbReference type="ARBA" id="ARBA00022475"/>
    </source>
</evidence>
<feature type="transmembrane region" description="Helical" evidence="7">
    <location>
        <begin position="60"/>
        <end position="79"/>
    </location>
</feature>
<dbReference type="EMBL" id="MEUM01000147">
    <property type="protein sequence ID" value="OGC39161.1"/>
    <property type="molecule type" value="Genomic_DNA"/>
</dbReference>
<comment type="similarity">
    <text evidence="2">Belongs to the MscS (TC 1.A.23) family.</text>
</comment>
<feature type="domain" description="Mechanosensitive ion channel transmembrane helices 2/3" evidence="10">
    <location>
        <begin position="66"/>
        <end position="104"/>
    </location>
</feature>
<dbReference type="InterPro" id="IPR049278">
    <property type="entry name" value="MS_channel_C"/>
</dbReference>
<dbReference type="InterPro" id="IPR010920">
    <property type="entry name" value="LSM_dom_sf"/>
</dbReference>
<dbReference type="AlphaFoldDB" id="A0A1F4U2Q1"/>
<proteinExistence type="inferred from homology"/>
<dbReference type="GO" id="GO:0008381">
    <property type="term" value="F:mechanosensitive monoatomic ion channel activity"/>
    <property type="evidence" value="ECO:0007669"/>
    <property type="project" value="InterPro"/>
</dbReference>
<dbReference type="InterPro" id="IPR011014">
    <property type="entry name" value="MscS_channel_TM-2"/>
</dbReference>
<evidence type="ECO:0000256" key="6">
    <source>
        <dbReference type="ARBA" id="ARBA00023136"/>
    </source>
</evidence>
<keyword evidence="6 7" id="KW-0472">Membrane</keyword>
<dbReference type="GO" id="GO:0005886">
    <property type="term" value="C:plasma membrane"/>
    <property type="evidence" value="ECO:0007669"/>
    <property type="project" value="UniProtKB-SubCell"/>
</dbReference>
<organism evidence="11 12">
    <name type="scientific">candidate division WOR-3 bacterium RBG_13_43_14</name>
    <dbReference type="NCBI Taxonomy" id="1802590"/>
    <lineage>
        <taxon>Bacteria</taxon>
        <taxon>Bacteria division WOR-3</taxon>
    </lineage>
</organism>
<evidence type="ECO:0000259" key="9">
    <source>
        <dbReference type="Pfam" id="PF21082"/>
    </source>
</evidence>
<evidence type="ECO:0000256" key="5">
    <source>
        <dbReference type="ARBA" id="ARBA00022989"/>
    </source>
</evidence>
<evidence type="ECO:0000313" key="11">
    <source>
        <dbReference type="EMBL" id="OGC39161.1"/>
    </source>
</evidence>
<reference evidence="11 12" key="1">
    <citation type="journal article" date="2016" name="Nat. Commun.">
        <title>Thousands of microbial genomes shed light on interconnected biogeochemical processes in an aquifer system.</title>
        <authorList>
            <person name="Anantharaman K."/>
            <person name="Brown C.T."/>
            <person name="Hug L.A."/>
            <person name="Sharon I."/>
            <person name="Castelle C.J."/>
            <person name="Probst A.J."/>
            <person name="Thomas B.C."/>
            <person name="Singh A."/>
            <person name="Wilkins M.J."/>
            <person name="Karaoz U."/>
            <person name="Brodie E.L."/>
            <person name="Williams K.H."/>
            <person name="Hubbard S.S."/>
            <person name="Banfield J.F."/>
        </authorList>
    </citation>
    <scope>NUCLEOTIDE SEQUENCE [LARGE SCALE GENOMIC DNA]</scope>
</reference>
<name>A0A1F4U2Q1_UNCW3</name>
<comment type="subcellular location">
    <subcellularLocation>
        <location evidence="1">Cell membrane</location>
        <topology evidence="1">Multi-pass membrane protein</topology>
    </subcellularLocation>
</comment>
<dbReference type="PANTHER" id="PTHR30460:SF0">
    <property type="entry name" value="MODERATE CONDUCTANCE MECHANOSENSITIVE CHANNEL YBIO"/>
    <property type="match status" value="1"/>
</dbReference>
<evidence type="ECO:0000259" key="10">
    <source>
        <dbReference type="Pfam" id="PF21088"/>
    </source>
</evidence>
<feature type="transmembrane region" description="Helical" evidence="7">
    <location>
        <begin position="85"/>
        <end position="103"/>
    </location>
</feature>
<feature type="domain" description="Mechanosensitive ion channel MscS" evidence="8">
    <location>
        <begin position="106"/>
        <end position="169"/>
    </location>
</feature>
<protein>
    <recommendedName>
        <fullName evidence="13">Mechanosensitive ion channel family protein</fullName>
    </recommendedName>
</protein>
<evidence type="ECO:0008006" key="13">
    <source>
        <dbReference type="Google" id="ProtNLM"/>
    </source>
</evidence>
<dbReference type="Gene3D" id="2.30.30.60">
    <property type="match status" value="1"/>
</dbReference>
<evidence type="ECO:0000256" key="4">
    <source>
        <dbReference type="ARBA" id="ARBA00022692"/>
    </source>
</evidence>
<dbReference type="InterPro" id="IPR011066">
    <property type="entry name" value="MscS_channel_C_sf"/>
</dbReference>
<dbReference type="Pfam" id="PF00924">
    <property type="entry name" value="MS_channel_2nd"/>
    <property type="match status" value="1"/>
</dbReference>
<evidence type="ECO:0000259" key="8">
    <source>
        <dbReference type="Pfam" id="PF00924"/>
    </source>
</evidence>
<gene>
    <name evidence="11" type="ORF">A2Y85_04875</name>
</gene>
<dbReference type="Gene3D" id="3.30.70.100">
    <property type="match status" value="1"/>
</dbReference>
<dbReference type="Gene3D" id="1.10.287.1260">
    <property type="match status" value="1"/>
</dbReference>
<evidence type="ECO:0000256" key="1">
    <source>
        <dbReference type="ARBA" id="ARBA00004651"/>
    </source>
</evidence>
<comment type="caution">
    <text evidence="11">The sequence shown here is derived from an EMBL/GenBank/DDBJ whole genome shotgun (WGS) entry which is preliminary data.</text>
</comment>
<dbReference type="Proteomes" id="UP000177025">
    <property type="component" value="Unassembled WGS sequence"/>
</dbReference>
<dbReference type="InterPro" id="IPR049142">
    <property type="entry name" value="MS_channel_1st"/>
</dbReference>
<dbReference type="Pfam" id="PF21082">
    <property type="entry name" value="MS_channel_3rd"/>
    <property type="match status" value="1"/>
</dbReference>
<dbReference type="InterPro" id="IPR045276">
    <property type="entry name" value="YbiO_bact"/>
</dbReference>
<feature type="transmembrane region" description="Helical" evidence="7">
    <location>
        <begin position="12"/>
        <end position="34"/>
    </location>
</feature>
<dbReference type="InterPro" id="IPR006685">
    <property type="entry name" value="MscS_channel_2nd"/>
</dbReference>